<sequence>MKKMFFLFIALSVLPISAYGQRQKLQNRPYVDHKLFHLGFMVGMHTQDLVLTQSGHTNENGEVWFSEISSYSPGFSVGIITDLYLNHFMNLRVIPTLHLGSKDFVFKEQSSGEEFKTGVRSNYITLPVQVKLAASRINNYRPYLTVGAYGSVEPTSRKNQPVLLKPYDYGIEIGVGCDFYLSYFKFCPELKFCIGMNEMLEKERPDKYSLALAKATQRMIVLSFNFE</sequence>
<feature type="domain" description="Outer membrane protein beta-barrel" evidence="1">
    <location>
        <begin position="26"/>
        <end position="200"/>
    </location>
</feature>
<comment type="caution">
    <text evidence="2">The sequence shown here is derived from an EMBL/GenBank/DDBJ whole genome shotgun (WGS) entry which is preliminary data.</text>
</comment>
<evidence type="ECO:0000259" key="1">
    <source>
        <dbReference type="Pfam" id="PF13568"/>
    </source>
</evidence>
<proteinExistence type="predicted"/>
<dbReference type="EMBL" id="VSSQ01021850">
    <property type="protein sequence ID" value="MPM67714.1"/>
    <property type="molecule type" value="Genomic_DNA"/>
</dbReference>
<dbReference type="Pfam" id="PF13568">
    <property type="entry name" value="OMP_b-brl_2"/>
    <property type="match status" value="1"/>
</dbReference>
<dbReference type="AlphaFoldDB" id="A0A645C175"/>
<reference evidence="2" key="1">
    <citation type="submission" date="2019-08" db="EMBL/GenBank/DDBJ databases">
        <authorList>
            <person name="Kucharzyk K."/>
            <person name="Murdoch R.W."/>
            <person name="Higgins S."/>
            <person name="Loffler F."/>
        </authorList>
    </citation>
    <scope>NUCLEOTIDE SEQUENCE</scope>
</reference>
<protein>
    <recommendedName>
        <fullName evidence="1">Outer membrane protein beta-barrel domain-containing protein</fullName>
    </recommendedName>
</protein>
<evidence type="ECO:0000313" key="2">
    <source>
        <dbReference type="EMBL" id="MPM67714.1"/>
    </source>
</evidence>
<organism evidence="2">
    <name type="scientific">bioreactor metagenome</name>
    <dbReference type="NCBI Taxonomy" id="1076179"/>
    <lineage>
        <taxon>unclassified sequences</taxon>
        <taxon>metagenomes</taxon>
        <taxon>ecological metagenomes</taxon>
    </lineage>
</organism>
<name>A0A645C175_9ZZZZ</name>
<accession>A0A645C175</accession>
<dbReference type="InterPro" id="IPR025665">
    <property type="entry name" value="Beta-barrel_OMP_2"/>
</dbReference>
<gene>
    <name evidence="2" type="ORF">SDC9_114638</name>
</gene>